<dbReference type="GO" id="GO:0005789">
    <property type="term" value="C:endoplasmic reticulum membrane"/>
    <property type="evidence" value="ECO:0007669"/>
    <property type="project" value="UniProtKB-SubCell"/>
</dbReference>
<feature type="transmembrane region" description="Helical" evidence="10">
    <location>
        <begin position="202"/>
        <end position="222"/>
    </location>
</feature>
<keyword evidence="9 10" id="KW-0472">Membrane</keyword>
<evidence type="ECO:0000256" key="3">
    <source>
        <dbReference type="ARBA" id="ARBA00012132"/>
    </source>
</evidence>
<dbReference type="GO" id="GO:0004168">
    <property type="term" value="F:dolichol kinase activity"/>
    <property type="evidence" value="ECO:0007669"/>
    <property type="project" value="UniProtKB-EC"/>
</dbReference>
<reference evidence="11 12" key="1">
    <citation type="submission" date="2024-02" db="EMBL/GenBank/DDBJ databases">
        <authorList>
            <person name="Vignale AGUSTIN F."/>
            <person name="Sosa J E."/>
            <person name="Modenutti C."/>
        </authorList>
    </citation>
    <scope>NUCLEOTIDE SEQUENCE [LARGE SCALE GENOMIC DNA]</scope>
</reference>
<evidence type="ECO:0000256" key="1">
    <source>
        <dbReference type="ARBA" id="ARBA00004477"/>
    </source>
</evidence>
<feature type="transmembrane region" description="Helical" evidence="10">
    <location>
        <begin position="151"/>
        <end position="169"/>
    </location>
</feature>
<comment type="subcellular location">
    <subcellularLocation>
        <location evidence="1">Endoplasmic reticulum membrane</location>
        <topology evidence="1">Multi-pass membrane protein</topology>
    </subcellularLocation>
</comment>
<feature type="transmembrane region" description="Helical" evidence="10">
    <location>
        <begin position="257"/>
        <end position="279"/>
    </location>
</feature>
<protein>
    <recommendedName>
        <fullName evidence="3">dolichol kinase</fullName>
        <ecNumber evidence="3">2.7.1.108</ecNumber>
    </recommendedName>
</protein>
<evidence type="ECO:0000256" key="8">
    <source>
        <dbReference type="ARBA" id="ARBA00022989"/>
    </source>
</evidence>
<dbReference type="EMBL" id="CAUOFW020004475">
    <property type="protein sequence ID" value="CAK9165874.1"/>
    <property type="molecule type" value="Genomic_DNA"/>
</dbReference>
<feature type="transmembrane region" description="Helical" evidence="10">
    <location>
        <begin position="442"/>
        <end position="460"/>
    </location>
</feature>
<sequence>MKLAAMASSLANGERAVVVFFISQIIFSAPFSLLHEALSLSILSFFALSVEISAEFSSESLAQFKSRAGASSGILLGAVTLPGLMFSRLIQLLRAVSLHEIDSEELEYLRLQYWATSACCFGVLFFFYFIVPHLPNDNHSISFHSDWSTKFSLSFIALYAAVFCVSFATKFHCGGYTAVMLLWVLCHGLAAVKLIQHVLHTFPACASIGEALLVTTGLVIYFGDMLACTVVKINGYLASSEIVFVQYVIRRSEISTIIQGMLLGLLLFPMFLKFSLQVWECCTSSAHVEHRAYHEIGRTVIFCALLAFIFILIIPSWMQFVQDFPVHPWLWIVNFVFSEPLKRLSLCIYWVVVIYVSVLRFYNISKNSKIERILLRKYYHLMAVSMFLPALIFQSAFLELAFGAALAIFLTLEIIRVWRIWPLGHLVHQFMNAFTDHRDSDLLIVSHFSLLLGFALPIWFSSGFDDRPLAPFAGILSLGIGDTMVRVLVVMSCHFKILAV</sequence>
<dbReference type="PANTHER" id="PTHR13205:SF15">
    <property type="entry name" value="DOLICHOL KINASE"/>
    <property type="match status" value="1"/>
</dbReference>
<keyword evidence="12" id="KW-1185">Reference proteome</keyword>
<feature type="transmembrane region" description="Helical" evidence="10">
    <location>
        <begin position="402"/>
        <end position="421"/>
    </location>
</feature>
<evidence type="ECO:0000313" key="12">
    <source>
        <dbReference type="Proteomes" id="UP001642360"/>
    </source>
</evidence>
<evidence type="ECO:0000256" key="10">
    <source>
        <dbReference type="SAM" id="Phobius"/>
    </source>
</evidence>
<dbReference type="PANTHER" id="PTHR13205">
    <property type="entry name" value="TRANSMEMBRANE PROTEIN 15-RELATED"/>
    <property type="match status" value="1"/>
</dbReference>
<organism evidence="11 12">
    <name type="scientific">Ilex paraguariensis</name>
    <name type="common">yerba mate</name>
    <dbReference type="NCBI Taxonomy" id="185542"/>
    <lineage>
        <taxon>Eukaryota</taxon>
        <taxon>Viridiplantae</taxon>
        <taxon>Streptophyta</taxon>
        <taxon>Embryophyta</taxon>
        <taxon>Tracheophyta</taxon>
        <taxon>Spermatophyta</taxon>
        <taxon>Magnoliopsida</taxon>
        <taxon>eudicotyledons</taxon>
        <taxon>Gunneridae</taxon>
        <taxon>Pentapetalae</taxon>
        <taxon>asterids</taxon>
        <taxon>campanulids</taxon>
        <taxon>Aquifoliales</taxon>
        <taxon>Aquifoliaceae</taxon>
        <taxon>Ilex</taxon>
    </lineage>
</organism>
<feature type="transmembrane region" description="Helical" evidence="10">
    <location>
        <begin position="378"/>
        <end position="396"/>
    </location>
</feature>
<name>A0ABC8T8Z3_9AQUA</name>
<keyword evidence="7" id="KW-0256">Endoplasmic reticulum</keyword>
<evidence type="ECO:0000313" key="11">
    <source>
        <dbReference type="EMBL" id="CAK9165874.1"/>
    </source>
</evidence>
<feature type="transmembrane region" description="Helical" evidence="10">
    <location>
        <begin position="111"/>
        <end position="131"/>
    </location>
</feature>
<evidence type="ECO:0000256" key="9">
    <source>
        <dbReference type="ARBA" id="ARBA00023136"/>
    </source>
</evidence>
<feature type="transmembrane region" description="Helical" evidence="10">
    <location>
        <begin position="300"/>
        <end position="320"/>
    </location>
</feature>
<dbReference type="Proteomes" id="UP001642360">
    <property type="component" value="Unassembled WGS sequence"/>
</dbReference>
<evidence type="ECO:0000256" key="6">
    <source>
        <dbReference type="ARBA" id="ARBA00022777"/>
    </source>
</evidence>
<keyword evidence="5 10" id="KW-0812">Transmembrane</keyword>
<evidence type="ECO:0000256" key="2">
    <source>
        <dbReference type="ARBA" id="ARBA00010794"/>
    </source>
</evidence>
<feature type="transmembrane region" description="Helical" evidence="10">
    <location>
        <begin position="25"/>
        <end position="48"/>
    </location>
</feature>
<evidence type="ECO:0000256" key="4">
    <source>
        <dbReference type="ARBA" id="ARBA00022679"/>
    </source>
</evidence>
<comment type="caution">
    <text evidence="11">The sequence shown here is derived from an EMBL/GenBank/DDBJ whole genome shotgun (WGS) entry which is preliminary data.</text>
</comment>
<accession>A0ABC8T8Z3</accession>
<keyword evidence="6" id="KW-0418">Kinase</keyword>
<dbReference type="AlphaFoldDB" id="A0ABC8T8Z3"/>
<feature type="transmembrane region" description="Helical" evidence="10">
    <location>
        <begin position="472"/>
        <end position="495"/>
    </location>
</feature>
<feature type="transmembrane region" description="Helical" evidence="10">
    <location>
        <begin position="69"/>
        <end position="91"/>
    </location>
</feature>
<evidence type="ECO:0000256" key="5">
    <source>
        <dbReference type="ARBA" id="ARBA00022692"/>
    </source>
</evidence>
<dbReference type="EC" id="2.7.1.108" evidence="3"/>
<keyword evidence="8 10" id="KW-1133">Transmembrane helix</keyword>
<comment type="similarity">
    <text evidence="2">Belongs to the polyprenol kinase family.</text>
</comment>
<proteinExistence type="inferred from homology"/>
<dbReference type="InterPro" id="IPR032974">
    <property type="entry name" value="Polypren_kinase"/>
</dbReference>
<keyword evidence="4" id="KW-0808">Transferase</keyword>
<feature type="transmembrane region" description="Helical" evidence="10">
    <location>
        <begin position="340"/>
        <end position="358"/>
    </location>
</feature>
<gene>
    <name evidence="11" type="ORF">ILEXP_LOCUS35046</name>
</gene>
<evidence type="ECO:0000256" key="7">
    <source>
        <dbReference type="ARBA" id="ARBA00022824"/>
    </source>
</evidence>